<proteinExistence type="predicted"/>
<dbReference type="Proteomes" id="UP000198769">
    <property type="component" value="Unassembled WGS sequence"/>
</dbReference>
<keyword evidence="1" id="KW-0472">Membrane</keyword>
<protein>
    <submittedName>
        <fullName evidence="2">Uncharacterized protein</fullName>
    </submittedName>
</protein>
<sequence>MELNYIWAQLQNIMIMKYAILLVSLGLTVMSCKKETKVDTSTKTDSVVIDTMPADTLAAPMPSDTLHSKDTAAAKKMDTAKVIKK</sequence>
<dbReference type="AlphaFoldDB" id="A0A1I4YCQ5"/>
<name>A0A1I4YCQ5_CHROL</name>
<evidence type="ECO:0000256" key="1">
    <source>
        <dbReference type="SAM" id="Phobius"/>
    </source>
</evidence>
<keyword evidence="3" id="KW-1185">Reference proteome</keyword>
<dbReference type="EMBL" id="FOVD01000003">
    <property type="protein sequence ID" value="SFN35380.1"/>
    <property type="molecule type" value="Genomic_DNA"/>
</dbReference>
<gene>
    <name evidence="2" type="ORF">SAMN05421594_2282</name>
</gene>
<reference evidence="3" key="1">
    <citation type="submission" date="2016-10" db="EMBL/GenBank/DDBJ databases">
        <authorList>
            <person name="Varghese N."/>
            <person name="Submissions S."/>
        </authorList>
    </citation>
    <scope>NUCLEOTIDE SEQUENCE [LARGE SCALE GENOMIC DNA]</scope>
    <source>
        <strain evidence="3">DSM 25575</strain>
    </source>
</reference>
<evidence type="ECO:0000313" key="2">
    <source>
        <dbReference type="EMBL" id="SFN35380.1"/>
    </source>
</evidence>
<accession>A0A1I4YCQ5</accession>
<feature type="transmembrane region" description="Helical" evidence="1">
    <location>
        <begin position="6"/>
        <end position="27"/>
    </location>
</feature>
<organism evidence="2 3">
    <name type="scientific">Chryseobacterium oleae</name>
    <dbReference type="NCBI Taxonomy" id="491207"/>
    <lineage>
        <taxon>Bacteria</taxon>
        <taxon>Pseudomonadati</taxon>
        <taxon>Bacteroidota</taxon>
        <taxon>Flavobacteriia</taxon>
        <taxon>Flavobacteriales</taxon>
        <taxon>Weeksellaceae</taxon>
        <taxon>Chryseobacterium group</taxon>
        <taxon>Chryseobacterium</taxon>
    </lineage>
</organism>
<evidence type="ECO:0000313" key="3">
    <source>
        <dbReference type="Proteomes" id="UP000198769"/>
    </source>
</evidence>
<keyword evidence="1" id="KW-0812">Transmembrane</keyword>
<keyword evidence="1" id="KW-1133">Transmembrane helix</keyword>